<proteinExistence type="predicted"/>
<evidence type="ECO:0000313" key="2">
    <source>
        <dbReference type="Proteomes" id="UP000317663"/>
    </source>
</evidence>
<gene>
    <name evidence="1" type="ORF">EAH77_16110</name>
</gene>
<protein>
    <submittedName>
        <fullName evidence="1">Uncharacterized protein</fullName>
    </submittedName>
</protein>
<evidence type="ECO:0000313" key="1">
    <source>
        <dbReference type="EMBL" id="TPG60091.1"/>
    </source>
</evidence>
<dbReference type="Proteomes" id="UP000317663">
    <property type="component" value="Unassembled WGS sequence"/>
</dbReference>
<name>A0A502GEC8_9GAMM</name>
<organism evidence="1 2">
    <name type="scientific">Ewingella americana</name>
    <dbReference type="NCBI Taxonomy" id="41202"/>
    <lineage>
        <taxon>Bacteria</taxon>
        <taxon>Pseudomonadati</taxon>
        <taxon>Pseudomonadota</taxon>
        <taxon>Gammaproteobacteria</taxon>
        <taxon>Enterobacterales</taxon>
        <taxon>Yersiniaceae</taxon>
        <taxon>Ewingella</taxon>
    </lineage>
</organism>
<accession>A0A502GEC8</accession>
<sequence>MSYSISHKKMKQADKESLHRFGILISSVVISNKSTLPSEGFFKRALEAGLYFGGNRAKFFKQHSEKVTEVLLKHPELISLLEC</sequence>
<dbReference type="EMBL" id="RCZD01000008">
    <property type="protein sequence ID" value="TPG60091.1"/>
    <property type="molecule type" value="Genomic_DNA"/>
</dbReference>
<comment type="caution">
    <text evidence="1">The sequence shown here is derived from an EMBL/GenBank/DDBJ whole genome shotgun (WGS) entry which is preliminary data.</text>
</comment>
<reference evidence="1 2" key="1">
    <citation type="journal article" date="2019" name="Environ. Microbiol.">
        <title>Species interactions and distinct microbial communities in high Arctic permafrost affected cryosols are associated with the CH4 and CO2 gas fluxes.</title>
        <authorList>
            <person name="Altshuler I."/>
            <person name="Hamel J."/>
            <person name="Turney S."/>
            <person name="Magnuson E."/>
            <person name="Levesque R."/>
            <person name="Greer C."/>
            <person name="Whyte L.G."/>
        </authorList>
    </citation>
    <scope>NUCLEOTIDE SEQUENCE [LARGE SCALE GENOMIC DNA]</scope>
    <source>
        <strain evidence="1 2">E4</strain>
    </source>
</reference>
<keyword evidence="2" id="KW-1185">Reference proteome</keyword>
<dbReference type="AlphaFoldDB" id="A0A502GEC8"/>
<dbReference type="RefSeq" id="WP_140473818.1">
    <property type="nucleotide sequence ID" value="NZ_RCZD01000008.1"/>
</dbReference>